<evidence type="ECO:0000256" key="1">
    <source>
        <dbReference type="ARBA" id="ARBA00004496"/>
    </source>
</evidence>
<name>A0ABR4N2V1_9FUNG</name>
<keyword evidence="2" id="KW-0963">Cytoplasm</keyword>
<organism evidence="6 7">
    <name type="scientific">Polyrhizophydium stewartii</name>
    <dbReference type="NCBI Taxonomy" id="2732419"/>
    <lineage>
        <taxon>Eukaryota</taxon>
        <taxon>Fungi</taxon>
        <taxon>Fungi incertae sedis</taxon>
        <taxon>Chytridiomycota</taxon>
        <taxon>Chytridiomycota incertae sedis</taxon>
        <taxon>Chytridiomycetes</taxon>
        <taxon>Rhizophydiales</taxon>
        <taxon>Rhizophydiales incertae sedis</taxon>
        <taxon>Polyrhizophydium</taxon>
    </lineage>
</organism>
<dbReference type="SUPFAM" id="SSF47473">
    <property type="entry name" value="EF-hand"/>
    <property type="match status" value="2"/>
</dbReference>
<dbReference type="CDD" id="cd21505">
    <property type="entry name" value="PPP2R3C"/>
    <property type="match status" value="1"/>
</dbReference>
<sequence>MSTAAALLTAALERMPAGREQQAPPEPPLMLSGGPGGKDSGSLPRFFFRRHVETGAVGRELARTCHGVLRRSIADALPSNDDLDLLWDALCAAAPAAPGTDARRASFAQFCAASNNLGPKFKPYFRPSLFLCFGRDELGRIDALQFFNFVLRKVSLLQARVDLSAYDADYDGSLSETEMQTYIQEMMPLLNLRNMNPSFTKFYLCTAVRKFMFFLDPLRRGRVAIESILLSPILTELFELRDPDLPRDFEHSNWFSSYSALRVYGLFLNLDVDRNGMISRKELTKYRGESICRVFLDRVFQEYQTYSGEMDFNAFLDFVLAMENMHSVPSITYCFKLLDINGQGYLDRGSMTIFFRDIVARMPLLGQDPVPVDDVLNEIFDMANPRELYKVTLQGKWLTSRQVTAKVNLLTIWPMPDLTKCGMGGTIVSILCDYRGFHNYELRDQEK</sequence>
<gene>
    <name evidence="6" type="ORF">HK105_206577</name>
</gene>
<dbReference type="Proteomes" id="UP001527925">
    <property type="component" value="Unassembled WGS sequence"/>
</dbReference>
<dbReference type="Gene3D" id="1.10.238.10">
    <property type="entry name" value="EF-hand"/>
    <property type="match status" value="1"/>
</dbReference>
<keyword evidence="3" id="KW-0106">Calcium</keyword>
<evidence type="ECO:0000313" key="7">
    <source>
        <dbReference type="Proteomes" id="UP001527925"/>
    </source>
</evidence>
<feature type="domain" description="EF-hand" evidence="5">
    <location>
        <begin position="267"/>
        <end position="284"/>
    </location>
</feature>
<comment type="caution">
    <text evidence="6">The sequence shown here is derived from an EMBL/GenBank/DDBJ whole genome shotgun (WGS) entry which is preliminary data.</text>
</comment>
<comment type="subcellular location">
    <subcellularLocation>
        <location evidence="1">Cytoplasm</location>
    </subcellularLocation>
</comment>
<dbReference type="InterPro" id="IPR002048">
    <property type="entry name" value="EF_hand_dom"/>
</dbReference>
<dbReference type="InterPro" id="IPR018247">
    <property type="entry name" value="EF_Hand_1_Ca_BS"/>
</dbReference>
<dbReference type="Pfam" id="PF13202">
    <property type="entry name" value="EF-hand_5"/>
    <property type="match status" value="1"/>
</dbReference>
<evidence type="ECO:0000256" key="2">
    <source>
        <dbReference type="ARBA" id="ARBA00022490"/>
    </source>
</evidence>
<accession>A0ABR4N2V1</accession>
<proteinExistence type="predicted"/>
<evidence type="ECO:0000313" key="6">
    <source>
        <dbReference type="EMBL" id="KAL2913843.1"/>
    </source>
</evidence>
<evidence type="ECO:0000256" key="3">
    <source>
        <dbReference type="ARBA" id="ARBA00022837"/>
    </source>
</evidence>
<dbReference type="EMBL" id="JADGIZ020000040">
    <property type="protein sequence ID" value="KAL2913843.1"/>
    <property type="molecule type" value="Genomic_DNA"/>
</dbReference>
<protein>
    <recommendedName>
        <fullName evidence="5">EF-hand domain-containing protein</fullName>
    </recommendedName>
</protein>
<feature type="region of interest" description="Disordered" evidence="4">
    <location>
        <begin position="13"/>
        <end position="36"/>
    </location>
</feature>
<dbReference type="PROSITE" id="PS00018">
    <property type="entry name" value="EF_HAND_1"/>
    <property type="match status" value="1"/>
</dbReference>
<evidence type="ECO:0000256" key="4">
    <source>
        <dbReference type="SAM" id="MobiDB-lite"/>
    </source>
</evidence>
<dbReference type="PANTHER" id="PTHR12085">
    <property type="entry name" value="SERINE/THREONINE-PROTEIN PHOSPHATASE 2A REGULATORY SUBUNIT B'' SUBUNIT GAMMA"/>
    <property type="match status" value="1"/>
</dbReference>
<reference evidence="6 7" key="1">
    <citation type="submission" date="2023-09" db="EMBL/GenBank/DDBJ databases">
        <title>Pangenome analysis of Batrachochytrium dendrobatidis and related Chytrids.</title>
        <authorList>
            <person name="Yacoub M.N."/>
            <person name="Stajich J.E."/>
            <person name="James T.Y."/>
        </authorList>
    </citation>
    <scope>NUCLEOTIDE SEQUENCE [LARGE SCALE GENOMIC DNA]</scope>
    <source>
        <strain evidence="6 7">JEL0888</strain>
    </source>
</reference>
<evidence type="ECO:0000259" key="5">
    <source>
        <dbReference type="Pfam" id="PF13202"/>
    </source>
</evidence>
<keyword evidence="7" id="KW-1185">Reference proteome</keyword>
<dbReference type="InterPro" id="IPR039865">
    <property type="entry name" value="PPP2R3C"/>
</dbReference>
<dbReference type="PANTHER" id="PTHR12085:SF3">
    <property type="entry name" value="SERINE_THREONINE-PROTEIN PHOSPHATASE 2A REGULATORY SUBUNIT B'' SUBUNIT GAMMA"/>
    <property type="match status" value="1"/>
</dbReference>
<dbReference type="InterPro" id="IPR011992">
    <property type="entry name" value="EF-hand-dom_pair"/>
</dbReference>